<evidence type="ECO:0000256" key="1">
    <source>
        <dbReference type="SAM" id="MobiDB-lite"/>
    </source>
</evidence>
<dbReference type="EMBL" id="FAOZ01000043">
    <property type="protein sequence ID" value="CUU60607.1"/>
    <property type="molecule type" value="Genomic_DNA"/>
</dbReference>
<keyword evidence="3" id="KW-1185">Reference proteome</keyword>
<evidence type="ECO:0000313" key="3">
    <source>
        <dbReference type="Proteomes" id="UP000198802"/>
    </source>
</evidence>
<dbReference type="Gene3D" id="3.40.50.2000">
    <property type="entry name" value="Glycogen Phosphorylase B"/>
    <property type="match status" value="1"/>
</dbReference>
<dbReference type="AlphaFoldDB" id="A0A0S4QZK8"/>
<dbReference type="RefSeq" id="WP_054569099.1">
    <property type="nucleotide sequence ID" value="NZ_FAOZ01000043.1"/>
</dbReference>
<proteinExistence type="predicted"/>
<evidence type="ECO:0000313" key="2">
    <source>
        <dbReference type="EMBL" id="CUU60607.1"/>
    </source>
</evidence>
<accession>A0A0S4QZK8</accession>
<dbReference type="SUPFAM" id="SSF53756">
    <property type="entry name" value="UDP-Glycosyltransferase/glycogen phosphorylase"/>
    <property type="match status" value="1"/>
</dbReference>
<reference evidence="3" key="1">
    <citation type="submission" date="2015-11" db="EMBL/GenBank/DDBJ databases">
        <authorList>
            <person name="Varghese N."/>
        </authorList>
    </citation>
    <scope>NUCLEOTIDE SEQUENCE [LARGE SCALE GENOMIC DNA]</scope>
    <source>
        <strain evidence="3">DSM 45899</strain>
    </source>
</reference>
<keyword evidence="2" id="KW-0808">Transferase</keyword>
<dbReference type="Proteomes" id="UP000198802">
    <property type="component" value="Unassembled WGS sequence"/>
</dbReference>
<organism evidence="2 3">
    <name type="scientific">Parafrankia irregularis</name>
    <dbReference type="NCBI Taxonomy" id="795642"/>
    <lineage>
        <taxon>Bacteria</taxon>
        <taxon>Bacillati</taxon>
        <taxon>Actinomycetota</taxon>
        <taxon>Actinomycetes</taxon>
        <taxon>Frankiales</taxon>
        <taxon>Frankiaceae</taxon>
        <taxon>Parafrankia</taxon>
    </lineage>
</organism>
<sequence length="378" mass="40563">MTTPTRRWVMITDYPRWPSPYFAHLHRHAPPALPLDFSPGLASLKATHPPGVVNLHRLKRLYHDPAEGVRTPRAAAELLAALARLRRAGWRIVWTVHNLHPIDGGAVTDTDDAVAQEVLGLADLVLCHTHADGVSLRARTGADVRVVGWAGLDDPGQPPTGAIAAMVEQVGGDEPLFLLMGHITRYKDVPATAAAFLAHTHRARLLIAGASRDPAISADLGRVVAGSGGRLIWYPHRVPPEQAGHLYASAHAAVCPYRTDAGYGFFADVLHPSSVTTATCYRVPVIAPDLPAVREITQGHSRWLAPAEDGLGGALASAEAMLTSPGHAAGPPARRPPGESASRWRRIGQIYQALAAELLPGEPPPHRPRPHLTGDHRR</sequence>
<protein>
    <submittedName>
        <fullName evidence="2">Glycosyltransferase involved in cell wall bisynthesis</fullName>
    </submittedName>
</protein>
<feature type="region of interest" description="Disordered" evidence="1">
    <location>
        <begin position="356"/>
        <end position="378"/>
    </location>
</feature>
<dbReference type="Pfam" id="PF13692">
    <property type="entry name" value="Glyco_trans_1_4"/>
    <property type="match status" value="1"/>
</dbReference>
<name>A0A0S4QZK8_9ACTN</name>
<gene>
    <name evidence="2" type="ORF">Ga0074812_14324</name>
</gene>
<dbReference type="GO" id="GO:0016740">
    <property type="term" value="F:transferase activity"/>
    <property type="evidence" value="ECO:0007669"/>
    <property type="project" value="UniProtKB-KW"/>
</dbReference>